<dbReference type="EMBL" id="JBFOLK010000104">
    <property type="protein sequence ID" value="KAL2456546.1"/>
    <property type="molecule type" value="Genomic_DNA"/>
</dbReference>
<feature type="compositionally biased region" description="Basic and acidic residues" evidence="1">
    <location>
        <begin position="70"/>
        <end position="82"/>
    </location>
</feature>
<keyword evidence="2" id="KW-0418">Kinase</keyword>
<organism evidence="2 3">
    <name type="scientific">Abeliophyllum distichum</name>
    <dbReference type="NCBI Taxonomy" id="126358"/>
    <lineage>
        <taxon>Eukaryota</taxon>
        <taxon>Viridiplantae</taxon>
        <taxon>Streptophyta</taxon>
        <taxon>Embryophyta</taxon>
        <taxon>Tracheophyta</taxon>
        <taxon>Spermatophyta</taxon>
        <taxon>Magnoliopsida</taxon>
        <taxon>eudicotyledons</taxon>
        <taxon>Gunneridae</taxon>
        <taxon>Pentapetalae</taxon>
        <taxon>asterids</taxon>
        <taxon>lamiids</taxon>
        <taxon>Lamiales</taxon>
        <taxon>Oleaceae</taxon>
        <taxon>Forsythieae</taxon>
        <taxon>Abeliophyllum</taxon>
    </lineage>
</organism>
<evidence type="ECO:0000313" key="3">
    <source>
        <dbReference type="Proteomes" id="UP001604336"/>
    </source>
</evidence>
<accession>A0ABD1NY87</accession>
<protein>
    <submittedName>
        <fullName evidence="2">Protein kinase superfamily protein</fullName>
    </submittedName>
</protein>
<keyword evidence="3" id="KW-1185">Reference proteome</keyword>
<proteinExistence type="predicted"/>
<comment type="caution">
    <text evidence="2">The sequence shown here is derived from an EMBL/GenBank/DDBJ whole genome shotgun (WGS) entry which is preliminary data.</text>
</comment>
<keyword evidence="2" id="KW-0808">Transferase</keyword>
<sequence length="253" mass="28348">MPKYPPSKEVDAKVRDEEARRQAAAGSKSQRRNDLERRGSRESRALPAPDANAELVSSIRKRRGQSNSRSRSEMFNSHHEEVASGFPIDPPRPSQALEEASNDPQENIHRRSSHSGPLVNRAAWLEIPTLSARIPGSFKESSNSMTRQDEKKQVIAVSQQHVDKRNINDPVPNSLISFSLYSPAALWVEGQQNSLLWTTTRVLVPSGKADEILKDRDRQIQEAARRGRVDKARLRKLQVEGNQLSTTLPVSGH</sequence>
<evidence type="ECO:0000313" key="2">
    <source>
        <dbReference type="EMBL" id="KAL2456546.1"/>
    </source>
</evidence>
<feature type="compositionally biased region" description="Basic and acidic residues" evidence="1">
    <location>
        <begin position="31"/>
        <end position="44"/>
    </location>
</feature>
<dbReference type="GO" id="GO:0016301">
    <property type="term" value="F:kinase activity"/>
    <property type="evidence" value="ECO:0007669"/>
    <property type="project" value="UniProtKB-KW"/>
</dbReference>
<name>A0ABD1NY87_9LAMI</name>
<feature type="compositionally biased region" description="Basic and acidic residues" evidence="1">
    <location>
        <begin position="1"/>
        <end position="21"/>
    </location>
</feature>
<evidence type="ECO:0000256" key="1">
    <source>
        <dbReference type="SAM" id="MobiDB-lite"/>
    </source>
</evidence>
<dbReference type="AlphaFoldDB" id="A0ABD1NY87"/>
<reference evidence="3" key="1">
    <citation type="submission" date="2024-07" db="EMBL/GenBank/DDBJ databases">
        <title>Two chromosome-level genome assemblies of Korean endemic species Abeliophyllum distichum and Forsythia ovata (Oleaceae).</title>
        <authorList>
            <person name="Jang H."/>
        </authorList>
    </citation>
    <scope>NUCLEOTIDE SEQUENCE [LARGE SCALE GENOMIC DNA]</scope>
</reference>
<dbReference type="Proteomes" id="UP001604336">
    <property type="component" value="Unassembled WGS sequence"/>
</dbReference>
<feature type="region of interest" description="Disordered" evidence="1">
    <location>
        <begin position="1"/>
        <end position="115"/>
    </location>
</feature>
<gene>
    <name evidence="2" type="ORF">Adt_46744</name>
</gene>